<dbReference type="OrthoDB" id="368507at2759"/>
<comment type="caution">
    <text evidence="1">The sequence shown here is derived from an EMBL/GenBank/DDBJ whole genome shotgun (WGS) entry which is preliminary data.</text>
</comment>
<gene>
    <name evidence="1" type="ORF">CcCBS67573_g01925</name>
</gene>
<evidence type="ECO:0008006" key="3">
    <source>
        <dbReference type="Google" id="ProtNLM"/>
    </source>
</evidence>
<protein>
    <recommendedName>
        <fullName evidence="3">Proteasome assembly chaperone 3</fullName>
    </recommendedName>
</protein>
<dbReference type="PANTHER" id="PTHR33559:SF1">
    <property type="entry name" value="PROTEASOME ASSEMBLY CHAPERONE 4"/>
    <property type="match status" value="1"/>
</dbReference>
<proteinExistence type="predicted"/>
<organism evidence="1 2">
    <name type="scientific">Chytriomyces confervae</name>
    <dbReference type="NCBI Taxonomy" id="246404"/>
    <lineage>
        <taxon>Eukaryota</taxon>
        <taxon>Fungi</taxon>
        <taxon>Fungi incertae sedis</taxon>
        <taxon>Chytridiomycota</taxon>
        <taxon>Chytridiomycota incertae sedis</taxon>
        <taxon>Chytridiomycetes</taxon>
        <taxon>Chytridiales</taxon>
        <taxon>Chytriomycetaceae</taxon>
        <taxon>Chytriomyces</taxon>
    </lineage>
</organism>
<dbReference type="STRING" id="246404.A0A507FK70"/>
<dbReference type="GO" id="GO:0043248">
    <property type="term" value="P:proteasome assembly"/>
    <property type="evidence" value="ECO:0007669"/>
    <property type="project" value="InterPro"/>
</dbReference>
<dbReference type="Pfam" id="PF16093">
    <property type="entry name" value="PAC4"/>
    <property type="match status" value="1"/>
</dbReference>
<reference evidence="1 2" key="1">
    <citation type="journal article" date="2019" name="Sci. Rep.">
        <title>Comparative genomics of chytrid fungi reveal insights into the obligate biotrophic and pathogenic lifestyle of Synchytrium endobioticum.</title>
        <authorList>
            <person name="van de Vossenberg B.T.L.H."/>
            <person name="Warris S."/>
            <person name="Nguyen H.D.T."/>
            <person name="van Gent-Pelzer M.P.E."/>
            <person name="Joly D.L."/>
            <person name="van de Geest H.C."/>
            <person name="Bonants P.J.M."/>
            <person name="Smith D.S."/>
            <person name="Levesque C.A."/>
            <person name="van der Lee T.A.J."/>
        </authorList>
    </citation>
    <scope>NUCLEOTIDE SEQUENCE [LARGE SCALE GENOMIC DNA]</scope>
    <source>
        <strain evidence="1 2">CBS 675.73</strain>
    </source>
</reference>
<dbReference type="EMBL" id="QEAP01000036">
    <property type="protein sequence ID" value="TPX76799.1"/>
    <property type="molecule type" value="Genomic_DNA"/>
</dbReference>
<dbReference type="AlphaFoldDB" id="A0A507FK70"/>
<accession>A0A507FK70</accession>
<name>A0A507FK70_9FUNG</name>
<evidence type="ECO:0000313" key="2">
    <source>
        <dbReference type="Proteomes" id="UP000320333"/>
    </source>
</evidence>
<dbReference type="Proteomes" id="UP000320333">
    <property type="component" value="Unassembled WGS sequence"/>
</dbReference>
<dbReference type="InterPro" id="IPR032157">
    <property type="entry name" value="PAC4"/>
</dbReference>
<evidence type="ECO:0000313" key="1">
    <source>
        <dbReference type="EMBL" id="TPX76799.1"/>
    </source>
</evidence>
<keyword evidence="2" id="KW-1185">Reference proteome</keyword>
<sequence>MTLETTQVVQHSAPYTDGVTVHVQVVRMGSSLVAWLGASDNQSEVGMEPRGRIDSLALAMHSKFNTVASTLLSKGVDDPSEVIAKRIASKTKMNVFVTCDLSTNDSDLQVFAERTLMQTIKQLLQ</sequence>
<dbReference type="PANTHER" id="PTHR33559">
    <property type="entry name" value="PROTEASOME ASSEMBLY CHAPERONE 4"/>
    <property type="match status" value="1"/>
</dbReference>